<sequence>YASQWFLTLYTAKFPLFMVFHILDLFLSEGMVVLFSMALSLLKASQRDLLALDFEGVLKYFRVNLPKKHRNEHNFKELLQIWMSLHSKISEKKLKKLEKKYQLVKEAQALREEPSIRFEREFKRLSQLIRRLEQENDDLASEYIEAKISLSKQLEELRDDYEIVKAELLRYKTDYQNNLNEVSDTNKKLKIELDQIKQLWRIDNQKFEDQIQQANQLSLEQTQKHQSEMQRNTRIIQEYKQICNSLSGKVEKWQNFKKKSKAKKLSACQNDLDNSWQVNSSATNLVSNGSNSSSSSADYSEMEESETRFDLADSSLVSADNGQLTDQELKIKNLELELARVKLELVDAQCKNQEFDHRLKTMVGSNPESRHGSITTKSLGSTTDNLEMMTASTTSINSLPGNGTNNSWLSKTLTQFKEATSQVVQKAQKSKLNG</sequence>
<evidence type="ECO:0000256" key="2">
    <source>
        <dbReference type="SAM" id="MobiDB-lite"/>
    </source>
</evidence>
<organism evidence="4 5">
    <name type="scientific">Brachionus plicatilis</name>
    <name type="common">Marine rotifer</name>
    <name type="synonym">Brachionus muelleri</name>
    <dbReference type="NCBI Taxonomy" id="10195"/>
    <lineage>
        <taxon>Eukaryota</taxon>
        <taxon>Metazoa</taxon>
        <taxon>Spiralia</taxon>
        <taxon>Gnathifera</taxon>
        <taxon>Rotifera</taxon>
        <taxon>Eurotatoria</taxon>
        <taxon>Monogononta</taxon>
        <taxon>Pseudotrocha</taxon>
        <taxon>Ploima</taxon>
        <taxon>Brachionidae</taxon>
        <taxon>Brachionus</taxon>
    </lineage>
</organism>
<dbReference type="Pfam" id="PF23436">
    <property type="entry name" value="RabGap-TBC_2"/>
    <property type="match status" value="1"/>
</dbReference>
<dbReference type="InterPro" id="IPR000195">
    <property type="entry name" value="Rab-GAP-TBC_dom"/>
</dbReference>
<dbReference type="InterPro" id="IPR035969">
    <property type="entry name" value="Rab-GAP_TBC_sf"/>
</dbReference>
<name>A0A3M7QNT3_BRAPC</name>
<dbReference type="Gene3D" id="1.10.472.80">
    <property type="entry name" value="Ypt/Rab-GAP domain of gyp1p, domain 3"/>
    <property type="match status" value="1"/>
</dbReference>
<dbReference type="STRING" id="10195.A0A3M7QNT3"/>
<feature type="coiled-coil region" evidence="1">
    <location>
        <begin position="87"/>
        <end position="224"/>
    </location>
</feature>
<accession>A0A3M7QNT3</accession>
<dbReference type="EMBL" id="REGN01005510">
    <property type="protein sequence ID" value="RNA13087.1"/>
    <property type="molecule type" value="Genomic_DNA"/>
</dbReference>
<feature type="region of interest" description="Disordered" evidence="2">
    <location>
        <begin position="282"/>
        <end position="307"/>
    </location>
</feature>
<dbReference type="AlphaFoldDB" id="A0A3M7QNT3"/>
<evidence type="ECO:0000256" key="1">
    <source>
        <dbReference type="SAM" id="Coils"/>
    </source>
</evidence>
<dbReference type="SUPFAM" id="SSF47923">
    <property type="entry name" value="Ypt/Rab-GAP domain of gyp1p"/>
    <property type="match status" value="1"/>
</dbReference>
<protein>
    <submittedName>
        <fullName evidence="4">Rab GTPase-activating 1 isoform X2</fullName>
    </submittedName>
</protein>
<dbReference type="PANTHER" id="PTHR47728:SF1">
    <property type="entry name" value="RAB GTPASE ACTIVATING PROTEIN 1 LIKE"/>
    <property type="match status" value="1"/>
</dbReference>
<dbReference type="PROSITE" id="PS50086">
    <property type="entry name" value="TBC_RABGAP"/>
    <property type="match status" value="1"/>
</dbReference>
<feature type="domain" description="Rab-GAP TBC" evidence="3">
    <location>
        <begin position="1"/>
        <end position="30"/>
    </location>
</feature>
<proteinExistence type="predicted"/>
<evidence type="ECO:0000313" key="4">
    <source>
        <dbReference type="EMBL" id="RNA13087.1"/>
    </source>
</evidence>
<feature type="compositionally biased region" description="Low complexity" evidence="2">
    <location>
        <begin position="287"/>
        <end position="299"/>
    </location>
</feature>
<dbReference type="Proteomes" id="UP000276133">
    <property type="component" value="Unassembled WGS sequence"/>
</dbReference>
<gene>
    <name evidence="4" type="ORF">BpHYR1_020512</name>
</gene>
<keyword evidence="1" id="KW-0175">Coiled coil</keyword>
<dbReference type="OrthoDB" id="295078at2759"/>
<evidence type="ECO:0000259" key="3">
    <source>
        <dbReference type="PROSITE" id="PS50086"/>
    </source>
</evidence>
<evidence type="ECO:0000313" key="5">
    <source>
        <dbReference type="Proteomes" id="UP000276133"/>
    </source>
</evidence>
<dbReference type="PANTHER" id="PTHR47728">
    <property type="entry name" value="RAB GTPASE-ACTIVATING PROTEIN 1-LIKE"/>
    <property type="match status" value="1"/>
</dbReference>
<keyword evidence="5" id="KW-1185">Reference proteome</keyword>
<comment type="caution">
    <text evidence="4">The sequence shown here is derived from an EMBL/GenBank/DDBJ whole genome shotgun (WGS) entry which is preliminary data.</text>
</comment>
<feature type="non-terminal residue" evidence="4">
    <location>
        <position position="1"/>
    </location>
</feature>
<feature type="coiled-coil region" evidence="1">
    <location>
        <begin position="324"/>
        <end position="351"/>
    </location>
</feature>
<reference evidence="4 5" key="1">
    <citation type="journal article" date="2018" name="Sci. Rep.">
        <title>Genomic signatures of local adaptation to the degree of environmental predictability in rotifers.</title>
        <authorList>
            <person name="Franch-Gras L."/>
            <person name="Hahn C."/>
            <person name="Garcia-Roger E.M."/>
            <person name="Carmona M.J."/>
            <person name="Serra M."/>
            <person name="Gomez A."/>
        </authorList>
    </citation>
    <scope>NUCLEOTIDE SEQUENCE [LARGE SCALE GENOMIC DNA]</scope>
    <source>
        <strain evidence="4">HYR1</strain>
    </source>
</reference>